<evidence type="ECO:0000256" key="4">
    <source>
        <dbReference type="ARBA" id="ARBA00022982"/>
    </source>
</evidence>
<keyword evidence="9" id="KW-1185">Reference proteome</keyword>
<feature type="domain" description="Cytochrome c" evidence="7">
    <location>
        <begin position="136"/>
        <end position="217"/>
    </location>
</feature>
<keyword evidence="3 6" id="KW-0479">Metal-binding</keyword>
<dbReference type="Gene3D" id="1.10.760.10">
    <property type="entry name" value="Cytochrome c-like domain"/>
    <property type="match status" value="2"/>
</dbReference>
<organism evidence="8 9">
    <name type="scientific">Pandoraea terrae</name>
    <dbReference type="NCBI Taxonomy" id="1537710"/>
    <lineage>
        <taxon>Bacteria</taxon>
        <taxon>Pseudomonadati</taxon>
        <taxon>Pseudomonadota</taxon>
        <taxon>Betaproteobacteria</taxon>
        <taxon>Burkholderiales</taxon>
        <taxon>Burkholderiaceae</taxon>
        <taxon>Pandoraea</taxon>
    </lineage>
</organism>
<evidence type="ECO:0000259" key="7">
    <source>
        <dbReference type="PROSITE" id="PS51007"/>
    </source>
</evidence>
<reference evidence="8 9" key="1">
    <citation type="submission" date="2019-08" db="EMBL/GenBank/DDBJ databases">
        <authorList>
            <person name="Peeters C."/>
        </authorList>
    </citation>
    <scope>NUCLEOTIDE SEQUENCE [LARGE SCALE GENOMIC DNA]</scope>
    <source>
        <strain evidence="8 9">LMG 30175</strain>
    </source>
</reference>
<dbReference type="GO" id="GO:0046872">
    <property type="term" value="F:metal ion binding"/>
    <property type="evidence" value="ECO:0007669"/>
    <property type="project" value="UniProtKB-KW"/>
</dbReference>
<dbReference type="EMBL" id="CABPRZ010000009">
    <property type="protein sequence ID" value="VVE12727.1"/>
    <property type="molecule type" value="Genomic_DNA"/>
</dbReference>
<dbReference type="AlphaFoldDB" id="A0A5E4VK52"/>
<dbReference type="InterPro" id="IPR036909">
    <property type="entry name" value="Cyt_c-like_dom_sf"/>
</dbReference>
<dbReference type="Pfam" id="PF00034">
    <property type="entry name" value="Cytochrom_C"/>
    <property type="match status" value="1"/>
</dbReference>
<evidence type="ECO:0000256" key="5">
    <source>
        <dbReference type="ARBA" id="ARBA00023004"/>
    </source>
</evidence>
<dbReference type="GO" id="GO:0009055">
    <property type="term" value="F:electron transfer activity"/>
    <property type="evidence" value="ECO:0007669"/>
    <property type="project" value="InterPro"/>
</dbReference>
<evidence type="ECO:0000256" key="2">
    <source>
        <dbReference type="ARBA" id="ARBA00022617"/>
    </source>
</evidence>
<keyword evidence="2 6" id="KW-0349">Heme</keyword>
<dbReference type="InterPro" id="IPR050597">
    <property type="entry name" value="Cytochrome_c_Oxidase_Subunit"/>
</dbReference>
<dbReference type="GO" id="GO:0020037">
    <property type="term" value="F:heme binding"/>
    <property type="evidence" value="ECO:0007669"/>
    <property type="project" value="InterPro"/>
</dbReference>
<feature type="domain" description="Cytochrome c" evidence="7">
    <location>
        <begin position="46"/>
        <end position="124"/>
    </location>
</feature>
<keyword evidence="1" id="KW-0813">Transport</keyword>
<dbReference type="InterPro" id="IPR009056">
    <property type="entry name" value="Cyt_c-like_dom"/>
</dbReference>
<proteinExistence type="predicted"/>
<dbReference type="PROSITE" id="PS51007">
    <property type="entry name" value="CYTC"/>
    <property type="match status" value="2"/>
</dbReference>
<keyword evidence="5 6" id="KW-0408">Iron</keyword>
<sequence>MMRAMIIGAVVAAAGVIGAGALFGRDYLDGMRFEKAMNHIGETNKADAGPWPQALETCFVCHGPGGRSRNAWYPALAGQPEAYIAAQLRAFAGEQRHNANMGPLARALNEEQIQRMAVYFARQAPARNEDVPAEAALEERGMAVIQARSCQACHGAGLVGKDQAPRLAGQGEAYLANQLSAFKTGERHDPTGAMNGVAATLSSDDIRAVAHYLARASPGHDDIGTR</sequence>
<name>A0A5E4VK52_9BURK</name>
<dbReference type="OrthoDB" id="5295860at2"/>
<evidence type="ECO:0000313" key="8">
    <source>
        <dbReference type="EMBL" id="VVE12727.1"/>
    </source>
</evidence>
<dbReference type="SUPFAM" id="SSF46626">
    <property type="entry name" value="Cytochrome c"/>
    <property type="match status" value="2"/>
</dbReference>
<dbReference type="RefSeq" id="WP_150697488.1">
    <property type="nucleotide sequence ID" value="NZ_CABPRZ010000009.1"/>
</dbReference>
<dbReference type="Proteomes" id="UP000414233">
    <property type="component" value="Unassembled WGS sequence"/>
</dbReference>
<protein>
    <submittedName>
        <fullName evidence="8">Cytochrome C</fullName>
    </submittedName>
</protein>
<evidence type="ECO:0000256" key="3">
    <source>
        <dbReference type="ARBA" id="ARBA00022723"/>
    </source>
</evidence>
<dbReference type="PANTHER" id="PTHR33751">
    <property type="entry name" value="CBB3-TYPE CYTOCHROME C OXIDASE SUBUNIT FIXP"/>
    <property type="match status" value="1"/>
</dbReference>
<gene>
    <name evidence="8" type="ORF">PTE30175_02647</name>
</gene>
<dbReference type="PANTHER" id="PTHR33751:SF9">
    <property type="entry name" value="CYTOCHROME C4"/>
    <property type="match status" value="1"/>
</dbReference>
<evidence type="ECO:0000256" key="6">
    <source>
        <dbReference type="PROSITE-ProRule" id="PRU00433"/>
    </source>
</evidence>
<evidence type="ECO:0000256" key="1">
    <source>
        <dbReference type="ARBA" id="ARBA00022448"/>
    </source>
</evidence>
<keyword evidence="4" id="KW-0249">Electron transport</keyword>
<accession>A0A5E4VK52</accession>
<evidence type="ECO:0000313" key="9">
    <source>
        <dbReference type="Proteomes" id="UP000414233"/>
    </source>
</evidence>